<sequence length="94" mass="10084">MITHVLLFVAEQSVTHVGCQFERLYQELLGSVIVLTSHGHIVHHLSPDAVAAAINCTSQRSSPVPAIRSARASGEIILVVEAEPGLRTYAVEAL</sequence>
<organism evidence="1 2">
    <name type="scientific">Microvirga aerilata</name>
    <dbReference type="NCBI Taxonomy" id="670292"/>
    <lineage>
        <taxon>Bacteria</taxon>
        <taxon>Pseudomonadati</taxon>
        <taxon>Pseudomonadota</taxon>
        <taxon>Alphaproteobacteria</taxon>
        <taxon>Hyphomicrobiales</taxon>
        <taxon>Methylobacteriaceae</taxon>
        <taxon>Microvirga</taxon>
    </lineage>
</organism>
<dbReference type="AlphaFoldDB" id="A0A936ZCX1"/>
<dbReference type="RefSeq" id="WP_202066542.1">
    <property type="nucleotide sequence ID" value="NZ_JAEQMY010000290.1"/>
</dbReference>
<evidence type="ECO:0000313" key="1">
    <source>
        <dbReference type="EMBL" id="MBL0408561.1"/>
    </source>
</evidence>
<dbReference type="EMBL" id="JAEQMY010000290">
    <property type="protein sequence ID" value="MBL0408561.1"/>
    <property type="molecule type" value="Genomic_DNA"/>
</dbReference>
<dbReference type="Proteomes" id="UP000605848">
    <property type="component" value="Unassembled WGS sequence"/>
</dbReference>
<accession>A0A936ZCX1</accession>
<proteinExistence type="predicted"/>
<comment type="caution">
    <text evidence="1">The sequence shown here is derived from an EMBL/GenBank/DDBJ whole genome shotgun (WGS) entry which is preliminary data.</text>
</comment>
<gene>
    <name evidence="1" type="ORF">JKG68_32410</name>
</gene>
<evidence type="ECO:0000313" key="2">
    <source>
        <dbReference type="Proteomes" id="UP000605848"/>
    </source>
</evidence>
<keyword evidence="2" id="KW-1185">Reference proteome</keyword>
<name>A0A936ZCX1_9HYPH</name>
<reference evidence="1" key="1">
    <citation type="submission" date="2021-01" db="EMBL/GenBank/DDBJ databases">
        <title>Microvirga sp.</title>
        <authorList>
            <person name="Kim M.K."/>
        </authorList>
    </citation>
    <scope>NUCLEOTIDE SEQUENCE</scope>
    <source>
        <strain evidence="1">5420S-16</strain>
    </source>
</reference>
<protein>
    <submittedName>
        <fullName evidence="1">Uncharacterized protein</fullName>
    </submittedName>
</protein>